<reference evidence="3 4" key="1">
    <citation type="journal article" date="2015" name="Genome Biol. Evol.">
        <title>Phylogenomic analyses indicate that early fungi evolved digesting cell walls of algal ancestors of land plants.</title>
        <authorList>
            <person name="Chang Y."/>
            <person name="Wang S."/>
            <person name="Sekimoto S."/>
            <person name="Aerts A.L."/>
            <person name="Choi C."/>
            <person name="Clum A."/>
            <person name="LaButti K.M."/>
            <person name="Lindquist E.A."/>
            <person name="Yee Ngan C."/>
            <person name="Ohm R.A."/>
            <person name="Salamov A.A."/>
            <person name="Grigoriev I.V."/>
            <person name="Spatafora J.W."/>
            <person name="Berbee M.L."/>
        </authorList>
    </citation>
    <scope>NUCLEOTIDE SEQUENCE [LARGE SCALE GENOMIC DNA]</scope>
    <source>
        <strain evidence="3 4">NRRL 28638</strain>
    </source>
</reference>
<dbReference type="InterPro" id="IPR036388">
    <property type="entry name" value="WH-like_DNA-bd_sf"/>
</dbReference>
<evidence type="ECO:0000313" key="4">
    <source>
        <dbReference type="Proteomes" id="UP000070444"/>
    </source>
</evidence>
<evidence type="ECO:0000259" key="2">
    <source>
        <dbReference type="Pfam" id="PF08279"/>
    </source>
</evidence>
<feature type="region of interest" description="Disordered" evidence="1">
    <location>
        <begin position="79"/>
        <end position="98"/>
    </location>
</feature>
<sequence length="98" mass="11205">MTILNRLKQMKDGDENKNYHLKSRQKFTDEYLINLVNKNSDFNMGELAKIAGVSQTTISNRIKIINSNGERIKYIKKLPNSKSKVSDKSNSTLTDVLN</sequence>
<keyword evidence="4" id="KW-1185">Reference proteome</keyword>
<accession>A0A137PIG3</accession>
<gene>
    <name evidence="3" type="ORF">CONCODRAFT_76657</name>
</gene>
<organism evidence="3 4">
    <name type="scientific">Conidiobolus coronatus (strain ATCC 28846 / CBS 209.66 / NRRL 28638)</name>
    <name type="common">Delacroixia coronata</name>
    <dbReference type="NCBI Taxonomy" id="796925"/>
    <lineage>
        <taxon>Eukaryota</taxon>
        <taxon>Fungi</taxon>
        <taxon>Fungi incertae sedis</taxon>
        <taxon>Zoopagomycota</taxon>
        <taxon>Entomophthoromycotina</taxon>
        <taxon>Entomophthoromycetes</taxon>
        <taxon>Entomophthorales</taxon>
        <taxon>Ancylistaceae</taxon>
        <taxon>Conidiobolus</taxon>
    </lineage>
</organism>
<evidence type="ECO:0000313" key="3">
    <source>
        <dbReference type="EMBL" id="KXN74760.1"/>
    </source>
</evidence>
<dbReference type="Proteomes" id="UP000070444">
    <property type="component" value="Unassembled WGS sequence"/>
</dbReference>
<feature type="compositionally biased region" description="Low complexity" evidence="1">
    <location>
        <begin position="80"/>
        <end position="91"/>
    </location>
</feature>
<dbReference type="Pfam" id="PF08279">
    <property type="entry name" value="HTH_11"/>
    <property type="match status" value="1"/>
</dbReference>
<evidence type="ECO:0000256" key="1">
    <source>
        <dbReference type="SAM" id="MobiDB-lite"/>
    </source>
</evidence>
<dbReference type="EMBL" id="KQ964420">
    <property type="protein sequence ID" value="KXN74760.1"/>
    <property type="molecule type" value="Genomic_DNA"/>
</dbReference>
<dbReference type="InterPro" id="IPR013196">
    <property type="entry name" value="HTH_11"/>
</dbReference>
<dbReference type="AlphaFoldDB" id="A0A137PIG3"/>
<dbReference type="Gene3D" id="1.10.10.10">
    <property type="entry name" value="Winged helix-like DNA-binding domain superfamily/Winged helix DNA-binding domain"/>
    <property type="match status" value="1"/>
</dbReference>
<name>A0A137PIG3_CONC2</name>
<feature type="domain" description="Helix-turn-helix type 11" evidence="2">
    <location>
        <begin position="33"/>
        <end position="73"/>
    </location>
</feature>
<protein>
    <recommendedName>
        <fullName evidence="2">Helix-turn-helix type 11 domain-containing protein</fullName>
    </recommendedName>
</protein>
<proteinExistence type="predicted"/>